<feature type="region of interest" description="Disordered" evidence="1">
    <location>
        <begin position="1"/>
        <end position="29"/>
    </location>
</feature>
<feature type="region of interest" description="Disordered" evidence="1">
    <location>
        <begin position="802"/>
        <end position="847"/>
    </location>
</feature>
<feature type="compositionally biased region" description="Basic and acidic residues" evidence="1">
    <location>
        <begin position="530"/>
        <end position="580"/>
    </location>
</feature>
<proteinExistence type="predicted"/>
<dbReference type="EMBL" id="JBJQND010000005">
    <property type="protein sequence ID" value="KAL3877341.1"/>
    <property type="molecule type" value="Genomic_DNA"/>
</dbReference>
<evidence type="ECO:0000313" key="2">
    <source>
        <dbReference type="EMBL" id="KAL3877341.1"/>
    </source>
</evidence>
<accession>A0ABD3WTN1</accession>
<sequence length="1323" mass="147263">MKEFLPHREIVEGKNNEKNEKSSVQEHQREVEENINEVNYMPVDKDSEIKEPINKARKNIVIKILKSSVRRKLDDQTNPEPDEKSKATVISNSYPCSVSPVSTSSQSTTSFFTQTEQIPTIEGRTIVSSAKGSAIPSLANSSQYVPRTMTWTSSLEEIGNTFEDNISQNQGNVNMGIGPTPSPFPPVTGGSRQTFPSFMPPASLPGNMLPMQSLVGAMSHAAITHYQSPERFAPVPFHQSAMFFQRPQLLVGAPLSHLPRPNHGGPPPMSIPPISQPQIMNRRPPLIHEVNIRLPPPGYVVPPPQRGISPADAQRILLCPPPVLSGGFHQSSIVTSNIQTAGINSSVAGNNGQAYMSQMIGTSIPPGKPIHAFGSEMNVQTNLPKSMQSFGNLQQGMPLSSNRPETASINSQTSVGNPIYTIGRGNHGKGYQSTALINIPLKTSSSISASDKTKSDEKTLYTKESGTPVKMIESQDKVGKPLQTLSEHVIGKPIQIIGVKSLEKTEQVQTPEIQILTYNRSVDSGSIGSKDVKLENSDSPVKEHPIDQLDPQEKQDLSSKSHSLDELEIKSERSIKEHPLDVLNSDSGKSVNKNSKEHPLDTLGPKINFKSNSKGKKHPFDQLTKSDVRQVVYDKKRSADVIDWFAEKFAPSKKRPPNKESYSSEESDNESSHCSFSGSHKRQSVSDLNGSERKKRRDLFFSSFINAFKSKEDGSNELDHESISSLAEKKNELMRELANLGTDSSGPSEVEDKSESPGIPADRNINNSMKRTYSDIESDTDLEEGEVLENNDRRVVHVRDDGPKISLSSRSTAESMKVSMDKNENVSNRAKSDPVVKQKNISSVHEKKRVGRLSHIKEVATDWSSMLTSPEEHVEVVKGKNSNRVVKDSGEYSRYSNNRTNPRTQYDLSPVLDMDTSQSDYENRSLNLAADGMTSAASATHPTVDVNFNNSNSKLPICQETHDNEDSVLSKSAELISKKREKIIASSQVKTLEEWLKVEFDLDNVEHLAKFIPFPLDMSFPAISKVKRRKLKQRVRAILESKGNEVIKTASNPQVQINSPGMQIQSQTLFSRPEVSGSQIQKELKIVKKALDDVRNSREPPLKSMNPVGSLQHSHAKTGESLQLQSALVIVELDMKNMLQRTCFYGYPHRKIPNEVLLDSEKNSFNSDEDVFLILMSPLSSKSFSKLVGLKHKIESMLRLKANPVNSNTERQKSIMADIKKLHNQRQNIMRPFTGYLNKKRQQKLEEQLEKYQLVHEYMKKQSSPIPDSQLKYLKTTMEDIKDHLTIVKQCQVVEDSSKKETTETTKTEITVTFGASEFFPLA</sequence>
<protein>
    <submittedName>
        <fullName evidence="2">Uncharacterized protein</fullName>
    </submittedName>
</protein>
<feature type="region of interest" description="Disordered" evidence="1">
    <location>
        <begin position="740"/>
        <end position="783"/>
    </location>
</feature>
<dbReference type="Proteomes" id="UP001634394">
    <property type="component" value="Unassembled WGS sequence"/>
</dbReference>
<gene>
    <name evidence="2" type="ORF">ACJMK2_035064</name>
</gene>
<organism evidence="2 3">
    <name type="scientific">Sinanodonta woodiana</name>
    <name type="common">Chinese pond mussel</name>
    <name type="synonym">Anodonta woodiana</name>
    <dbReference type="NCBI Taxonomy" id="1069815"/>
    <lineage>
        <taxon>Eukaryota</taxon>
        <taxon>Metazoa</taxon>
        <taxon>Spiralia</taxon>
        <taxon>Lophotrochozoa</taxon>
        <taxon>Mollusca</taxon>
        <taxon>Bivalvia</taxon>
        <taxon>Autobranchia</taxon>
        <taxon>Heteroconchia</taxon>
        <taxon>Palaeoheterodonta</taxon>
        <taxon>Unionida</taxon>
        <taxon>Unionoidea</taxon>
        <taxon>Unionidae</taxon>
        <taxon>Unioninae</taxon>
        <taxon>Sinanodonta</taxon>
    </lineage>
</organism>
<feature type="region of interest" description="Disordered" evidence="1">
    <location>
        <begin position="880"/>
        <end position="909"/>
    </location>
</feature>
<evidence type="ECO:0000256" key="1">
    <source>
        <dbReference type="SAM" id="MobiDB-lite"/>
    </source>
</evidence>
<feature type="compositionally biased region" description="Basic and acidic residues" evidence="1">
    <location>
        <begin position="819"/>
        <end position="836"/>
    </location>
</feature>
<reference evidence="2 3" key="1">
    <citation type="submission" date="2024-11" db="EMBL/GenBank/DDBJ databases">
        <title>Chromosome-level genome assembly of the freshwater bivalve Anodonta woodiana.</title>
        <authorList>
            <person name="Chen X."/>
        </authorList>
    </citation>
    <scope>NUCLEOTIDE SEQUENCE [LARGE SCALE GENOMIC DNA]</scope>
    <source>
        <strain evidence="2">MN2024</strain>
        <tissue evidence="2">Gills</tissue>
    </source>
</reference>
<comment type="caution">
    <text evidence="2">The sequence shown here is derived from an EMBL/GenBank/DDBJ whole genome shotgun (WGS) entry which is preliminary data.</text>
</comment>
<feature type="region of interest" description="Disordered" evidence="1">
    <location>
        <begin position="526"/>
        <end position="622"/>
    </location>
</feature>
<evidence type="ECO:0000313" key="3">
    <source>
        <dbReference type="Proteomes" id="UP001634394"/>
    </source>
</evidence>
<feature type="compositionally biased region" description="Polar residues" evidence="1">
    <location>
        <begin position="894"/>
        <end position="907"/>
    </location>
</feature>
<keyword evidence="3" id="KW-1185">Reference proteome</keyword>
<name>A0ABD3WTN1_SINWO</name>
<feature type="region of interest" description="Disordered" evidence="1">
    <location>
        <begin position="647"/>
        <end position="692"/>
    </location>
</feature>
<feature type="compositionally biased region" description="Polar residues" evidence="1">
    <location>
        <begin position="584"/>
        <end position="593"/>
    </location>
</feature>